<evidence type="ECO:0000256" key="5">
    <source>
        <dbReference type="ARBA" id="ARBA00023040"/>
    </source>
</evidence>
<evidence type="ECO:0000256" key="3">
    <source>
        <dbReference type="ARBA" id="ARBA00022692"/>
    </source>
</evidence>
<gene>
    <name evidence="10" type="ORF">PACLA_8A018035</name>
</gene>
<dbReference type="PANTHER" id="PTHR24249:SF372">
    <property type="entry name" value="G-PROTEIN COUPLED RECEPTORS FAMILY 1 PROFILE DOMAIN-CONTAINING PROTEIN"/>
    <property type="match status" value="1"/>
</dbReference>
<evidence type="ECO:0000256" key="2">
    <source>
        <dbReference type="ARBA" id="ARBA00022475"/>
    </source>
</evidence>
<evidence type="ECO:0000256" key="8">
    <source>
        <dbReference type="ARBA" id="ARBA00023224"/>
    </source>
</evidence>
<dbReference type="InterPro" id="IPR000276">
    <property type="entry name" value="GPCR_Rhodpsn"/>
</dbReference>
<evidence type="ECO:0000313" key="10">
    <source>
        <dbReference type="EMBL" id="CAB3988068.1"/>
    </source>
</evidence>
<dbReference type="PRINTS" id="PR00237">
    <property type="entry name" value="GPCRRHODOPSN"/>
</dbReference>
<dbReference type="GO" id="GO:0004930">
    <property type="term" value="F:G protein-coupled receptor activity"/>
    <property type="evidence" value="ECO:0007669"/>
    <property type="project" value="UniProtKB-KW"/>
</dbReference>
<protein>
    <submittedName>
        <fullName evidence="10">Histamine H2 receptor-like</fullName>
    </submittedName>
</protein>
<keyword evidence="11" id="KW-1185">Reference proteome</keyword>
<dbReference type="OrthoDB" id="10034726at2759"/>
<keyword evidence="6" id="KW-0472">Membrane</keyword>
<evidence type="ECO:0000256" key="4">
    <source>
        <dbReference type="ARBA" id="ARBA00022989"/>
    </source>
</evidence>
<comment type="caution">
    <text evidence="10">The sequence shown here is derived from an EMBL/GenBank/DDBJ whole genome shotgun (WGS) entry which is preliminary data.</text>
</comment>
<dbReference type="Proteomes" id="UP001152795">
    <property type="component" value="Unassembled WGS sequence"/>
</dbReference>
<comment type="similarity">
    <text evidence="9">Belongs to the G-protein coupled receptor 1 family.</text>
</comment>
<dbReference type="PANTHER" id="PTHR24249">
    <property type="entry name" value="HISTAMINE RECEPTOR-RELATED G-PROTEIN COUPLED RECEPTOR"/>
    <property type="match status" value="1"/>
</dbReference>
<dbReference type="PROSITE" id="PS50262">
    <property type="entry name" value="G_PROTEIN_RECEP_F1_2"/>
    <property type="match status" value="1"/>
</dbReference>
<dbReference type="GO" id="GO:0005886">
    <property type="term" value="C:plasma membrane"/>
    <property type="evidence" value="ECO:0007669"/>
    <property type="project" value="UniProtKB-SubCell"/>
</dbReference>
<evidence type="ECO:0000256" key="9">
    <source>
        <dbReference type="RuleBase" id="RU000688"/>
    </source>
</evidence>
<proteinExistence type="inferred from homology"/>
<keyword evidence="3 9" id="KW-0812">Transmembrane</keyword>
<evidence type="ECO:0000256" key="7">
    <source>
        <dbReference type="ARBA" id="ARBA00023170"/>
    </source>
</evidence>
<accession>A0A7D9DPC9</accession>
<keyword evidence="5 9" id="KW-0297">G-protein coupled receptor</keyword>
<dbReference type="InterPro" id="IPR050569">
    <property type="entry name" value="TAAR"/>
</dbReference>
<evidence type="ECO:0000256" key="6">
    <source>
        <dbReference type="ARBA" id="ARBA00023136"/>
    </source>
</evidence>
<dbReference type="AlphaFoldDB" id="A0A7D9DPC9"/>
<keyword evidence="4" id="KW-1133">Transmembrane helix</keyword>
<dbReference type="PROSITE" id="PS00237">
    <property type="entry name" value="G_PROTEIN_RECEP_F1_1"/>
    <property type="match status" value="1"/>
</dbReference>
<name>A0A7D9DPC9_PARCT</name>
<keyword evidence="2" id="KW-1003">Cell membrane</keyword>
<evidence type="ECO:0000256" key="1">
    <source>
        <dbReference type="ARBA" id="ARBA00004651"/>
    </source>
</evidence>
<evidence type="ECO:0000313" key="11">
    <source>
        <dbReference type="Proteomes" id="UP001152795"/>
    </source>
</evidence>
<reference evidence="10" key="1">
    <citation type="submission" date="2020-04" db="EMBL/GenBank/DDBJ databases">
        <authorList>
            <person name="Alioto T."/>
            <person name="Alioto T."/>
            <person name="Gomez Garrido J."/>
        </authorList>
    </citation>
    <scope>NUCLEOTIDE SEQUENCE</scope>
    <source>
        <strain evidence="10">A484AB</strain>
    </source>
</reference>
<dbReference type="InterPro" id="IPR017452">
    <property type="entry name" value="GPCR_Rhodpsn_7TM"/>
</dbReference>
<dbReference type="Pfam" id="PF00001">
    <property type="entry name" value="7tm_1"/>
    <property type="match status" value="1"/>
</dbReference>
<organism evidence="10 11">
    <name type="scientific">Paramuricea clavata</name>
    <name type="common">Red gorgonian</name>
    <name type="synonym">Violescent sea-whip</name>
    <dbReference type="NCBI Taxonomy" id="317549"/>
    <lineage>
        <taxon>Eukaryota</taxon>
        <taxon>Metazoa</taxon>
        <taxon>Cnidaria</taxon>
        <taxon>Anthozoa</taxon>
        <taxon>Octocorallia</taxon>
        <taxon>Malacalcyonacea</taxon>
        <taxon>Plexauridae</taxon>
        <taxon>Paramuricea</taxon>
    </lineage>
</organism>
<sequence length="333" mass="38369">MASDQQHSTTNNHSVLELNSVLLVILMLFTLFGNFILLLSIWKNKRLHKVTHLHSMSLIIANFIPATTIIPLRIARIWNENDRDLNEETTLCEAYLTATLLWCVVSILTLVSVSLDRYIAISRPDKYSSILTHNRTLLILFAVWCLAILVSFVSLYHTGSGLKLFTCNFNLLRKENYVYLLLTVEVIPLILMFGIHYQITKLSAKHAQSIGVVDSRFTEYKRIPLDFSAEVRWSRVVILVILLYVLMWAPRCIYLIVDDNSMSSSSAKAFDVLTEVITYSFAGLAPLVLVHFNSDMREEFFRILMPYQWFRKSHGVGKKYKNTNTVTPFEMMM</sequence>
<dbReference type="Gene3D" id="1.20.1070.10">
    <property type="entry name" value="Rhodopsin 7-helix transmembrane proteins"/>
    <property type="match status" value="1"/>
</dbReference>
<keyword evidence="7 9" id="KW-0675">Receptor</keyword>
<comment type="subcellular location">
    <subcellularLocation>
        <location evidence="1">Cell membrane</location>
        <topology evidence="1">Multi-pass membrane protein</topology>
    </subcellularLocation>
</comment>
<dbReference type="SUPFAM" id="SSF81321">
    <property type="entry name" value="Family A G protein-coupled receptor-like"/>
    <property type="match status" value="1"/>
</dbReference>
<keyword evidence="8 9" id="KW-0807">Transducer</keyword>
<dbReference type="EMBL" id="CACRXK020001274">
    <property type="protein sequence ID" value="CAB3988068.1"/>
    <property type="molecule type" value="Genomic_DNA"/>
</dbReference>